<dbReference type="InterPro" id="IPR009001">
    <property type="entry name" value="Transl_elong_EF1A/Init_IF2_C"/>
</dbReference>
<dbReference type="InterPro" id="IPR044128">
    <property type="entry name" value="eIF2g_GTP-bd"/>
</dbReference>
<evidence type="ECO:0000313" key="12">
    <source>
        <dbReference type="RefSeq" id="XP_005109481.1"/>
    </source>
</evidence>
<evidence type="ECO:0000256" key="1">
    <source>
        <dbReference type="ARBA" id="ARBA00007249"/>
    </source>
</evidence>
<dbReference type="InterPro" id="IPR000795">
    <property type="entry name" value="T_Tr_GTP-bd_dom"/>
</dbReference>
<feature type="region of interest" description="Disordered" evidence="9">
    <location>
        <begin position="1"/>
        <end position="22"/>
    </location>
</feature>
<reference evidence="12" key="1">
    <citation type="submission" date="2025-08" db="UniProtKB">
        <authorList>
            <consortium name="RefSeq"/>
        </authorList>
    </citation>
    <scope>IDENTIFICATION</scope>
</reference>
<dbReference type="Pfam" id="PF00009">
    <property type="entry name" value="GTP_EFTU"/>
    <property type="match status" value="1"/>
</dbReference>
<organism evidence="11 12">
    <name type="scientific">Aplysia californica</name>
    <name type="common">California sea hare</name>
    <dbReference type="NCBI Taxonomy" id="6500"/>
    <lineage>
        <taxon>Eukaryota</taxon>
        <taxon>Metazoa</taxon>
        <taxon>Spiralia</taxon>
        <taxon>Lophotrochozoa</taxon>
        <taxon>Mollusca</taxon>
        <taxon>Gastropoda</taxon>
        <taxon>Heterobranchia</taxon>
        <taxon>Euthyneura</taxon>
        <taxon>Tectipleura</taxon>
        <taxon>Aplysiida</taxon>
        <taxon>Aplysioidea</taxon>
        <taxon>Aplysiidae</taxon>
        <taxon>Aplysia</taxon>
    </lineage>
</organism>
<keyword evidence="11" id="KW-1185">Reference proteome</keyword>
<gene>
    <name evidence="12" type="primary">LOC101849411</name>
</gene>
<dbReference type="GeneID" id="101849411"/>
<name>A0ABM0K5X3_APLCA</name>
<dbReference type="RefSeq" id="XP_005109481.1">
    <property type="nucleotide sequence ID" value="XM_005109424.3"/>
</dbReference>
<dbReference type="SUPFAM" id="SSF52540">
    <property type="entry name" value="P-loop containing nucleoside triphosphate hydrolases"/>
    <property type="match status" value="1"/>
</dbReference>
<dbReference type="InterPro" id="IPR044127">
    <property type="entry name" value="eIF2g_dom_2"/>
</dbReference>
<keyword evidence="6" id="KW-0648">Protein biosynthesis</keyword>
<evidence type="ECO:0000256" key="4">
    <source>
        <dbReference type="ARBA" id="ARBA00022741"/>
    </source>
</evidence>
<proteinExistence type="inferred from homology"/>
<keyword evidence="3 12" id="KW-0396">Initiation factor</keyword>
<keyword evidence="4" id="KW-0547">Nucleotide-binding</keyword>
<evidence type="ECO:0000256" key="7">
    <source>
        <dbReference type="ARBA" id="ARBA00023134"/>
    </source>
</evidence>
<dbReference type="Gene3D" id="3.40.50.300">
    <property type="entry name" value="P-loop containing nucleotide triphosphate hydrolases"/>
    <property type="match status" value="1"/>
</dbReference>
<evidence type="ECO:0000313" key="11">
    <source>
        <dbReference type="Proteomes" id="UP000694888"/>
    </source>
</evidence>
<evidence type="ECO:0000256" key="8">
    <source>
        <dbReference type="ARBA" id="ARBA00048107"/>
    </source>
</evidence>
<dbReference type="PROSITE" id="PS51722">
    <property type="entry name" value="G_TR_2"/>
    <property type="match status" value="1"/>
</dbReference>
<dbReference type="InterPro" id="IPR015256">
    <property type="entry name" value="eIF2g_C"/>
</dbReference>
<evidence type="ECO:0000256" key="9">
    <source>
        <dbReference type="SAM" id="MobiDB-lite"/>
    </source>
</evidence>
<dbReference type="PANTHER" id="PTHR42854:SF3">
    <property type="entry name" value="EUKARYOTIC TRANSLATION INITIATION FACTOR 2 SUBUNIT 3-RELATED"/>
    <property type="match status" value="1"/>
</dbReference>
<dbReference type="Proteomes" id="UP000694888">
    <property type="component" value="Unplaced"/>
</dbReference>
<keyword evidence="7" id="KW-0342">GTP-binding</keyword>
<dbReference type="PRINTS" id="PR00315">
    <property type="entry name" value="ELONGATNFCT"/>
</dbReference>
<dbReference type="CDD" id="cd03688">
    <property type="entry name" value="eIF2_gamma_II"/>
    <property type="match status" value="1"/>
</dbReference>
<dbReference type="CDD" id="cd15490">
    <property type="entry name" value="eIF2_gamma_III"/>
    <property type="match status" value="1"/>
</dbReference>
<sequence>MAGESESSNTAPHVQTKQPHLSKQDLTTLDIKTLTPLTPDVISRQATINIGTIGHVAHGKSTMVKAISGVQTVRFKNELERNITIKLGYANAKIYQCDNDACPRPDSYRSCGSAKEDSFVCDKPGCTGRFRLKRHVSFVDCPGHDILMATMLNGAAVMDAALLMIAGNETCPQPQTSEHLAAVEIMKLKHILILQNKIDLVKESQAKEQHEQILAFVKGTVAEGAPVVPVSAQLKYNIDVICEYIIKRIPVPVRDFLSQPRLIVIRSFDVNKPGCEVDDILGGVAGGSILRGVLRVNQKIEVRPGVVSRDQDGKLICRPILSKIVSLYAELNDLQYAVPGGLIGVGTKMDPTLCRGDRLVGQVLGAVDALPDIFSELEISFFLLRRLLGVKTEGDKKGAKVQKLSKNEVLMVNIGSLSTGGRVLAVKADLAKIGLTSPVCTETGEKIALSRRVEKHWRLIGWGQIRRGVKITPESQSI</sequence>
<evidence type="ECO:0000256" key="3">
    <source>
        <dbReference type="ARBA" id="ARBA00022540"/>
    </source>
</evidence>
<dbReference type="InterPro" id="IPR009000">
    <property type="entry name" value="Transl_B-barrel_sf"/>
</dbReference>
<dbReference type="SUPFAM" id="SSF50447">
    <property type="entry name" value="Translation proteins"/>
    <property type="match status" value="1"/>
</dbReference>
<dbReference type="CDD" id="cd01888">
    <property type="entry name" value="eIF2_gamma"/>
    <property type="match status" value="1"/>
</dbReference>
<comment type="catalytic activity">
    <reaction evidence="8">
        <text>GTP + H2O = GDP + phosphate + H(+)</text>
        <dbReference type="Rhea" id="RHEA:19669"/>
        <dbReference type="ChEBI" id="CHEBI:15377"/>
        <dbReference type="ChEBI" id="CHEBI:15378"/>
        <dbReference type="ChEBI" id="CHEBI:37565"/>
        <dbReference type="ChEBI" id="CHEBI:43474"/>
        <dbReference type="ChEBI" id="CHEBI:58189"/>
        <dbReference type="EC" id="3.6.5.3"/>
    </reaction>
</comment>
<keyword evidence="5" id="KW-0378">Hydrolase</keyword>
<dbReference type="Gene3D" id="2.40.30.10">
    <property type="entry name" value="Translation factors"/>
    <property type="match status" value="2"/>
</dbReference>
<dbReference type="SUPFAM" id="SSF50465">
    <property type="entry name" value="EF-Tu/eEF-1alpha/eIF2-gamma C-terminal domain"/>
    <property type="match status" value="1"/>
</dbReference>
<evidence type="ECO:0000256" key="5">
    <source>
        <dbReference type="ARBA" id="ARBA00022801"/>
    </source>
</evidence>
<dbReference type="InterPro" id="IPR027417">
    <property type="entry name" value="P-loop_NTPase"/>
</dbReference>
<evidence type="ECO:0000256" key="2">
    <source>
        <dbReference type="ARBA" id="ARBA00011986"/>
    </source>
</evidence>
<evidence type="ECO:0000259" key="10">
    <source>
        <dbReference type="PROSITE" id="PS51722"/>
    </source>
</evidence>
<accession>A0ABM0K5X3</accession>
<protein>
    <recommendedName>
        <fullName evidence="2">protein-synthesizing GTPase</fullName>
        <ecNumber evidence="2">3.6.5.3</ecNumber>
    </recommendedName>
</protein>
<dbReference type="NCBIfam" id="NF003077">
    <property type="entry name" value="PRK04000.1"/>
    <property type="match status" value="1"/>
</dbReference>
<dbReference type="InterPro" id="IPR004161">
    <property type="entry name" value="EFTu-like_2"/>
</dbReference>
<dbReference type="InterPro" id="IPR050543">
    <property type="entry name" value="eIF2G"/>
</dbReference>
<comment type="similarity">
    <text evidence="1">Belongs to the TRAFAC class translation factor GTPase superfamily. Classic translation factor GTPase family. EF-Tu/EF-1A subfamily.</text>
</comment>
<feature type="domain" description="Tr-type G" evidence="10">
    <location>
        <begin position="45"/>
        <end position="253"/>
    </location>
</feature>
<evidence type="ECO:0000256" key="6">
    <source>
        <dbReference type="ARBA" id="ARBA00022917"/>
    </source>
</evidence>
<dbReference type="Pfam" id="PF09173">
    <property type="entry name" value="eIF2_C"/>
    <property type="match status" value="1"/>
</dbReference>
<dbReference type="EC" id="3.6.5.3" evidence="2"/>
<dbReference type="PANTHER" id="PTHR42854">
    <property type="entry name" value="EUKARYOTIC TRANSLATION INITIATION FACTOR 2 SUBUNIT 3 FAMILY MEMBER"/>
    <property type="match status" value="1"/>
</dbReference>
<dbReference type="GO" id="GO:0003743">
    <property type="term" value="F:translation initiation factor activity"/>
    <property type="evidence" value="ECO:0007669"/>
    <property type="project" value="UniProtKB-KW"/>
</dbReference>
<dbReference type="Pfam" id="PF03144">
    <property type="entry name" value="GTP_EFTU_D2"/>
    <property type="match status" value="1"/>
</dbReference>